<protein>
    <recommendedName>
        <fullName evidence="3">OTU domain-containing protein</fullName>
    </recommendedName>
</protein>
<feature type="region of interest" description="Disordered" evidence="2">
    <location>
        <begin position="1"/>
        <end position="22"/>
    </location>
</feature>
<reference evidence="4 5" key="1">
    <citation type="journal article" date="2018" name="Science">
        <title>The opium poppy genome and morphinan production.</title>
        <authorList>
            <person name="Guo L."/>
            <person name="Winzer T."/>
            <person name="Yang X."/>
            <person name="Li Y."/>
            <person name="Ning Z."/>
            <person name="He Z."/>
            <person name="Teodor R."/>
            <person name="Lu Y."/>
            <person name="Bowser T.A."/>
            <person name="Graham I.A."/>
            <person name="Ye K."/>
        </authorList>
    </citation>
    <scope>NUCLEOTIDE SEQUENCE [LARGE SCALE GENOMIC DNA]</scope>
    <source>
        <strain evidence="5">cv. HN1</strain>
        <tissue evidence="4">Leaves</tissue>
    </source>
</reference>
<keyword evidence="5" id="KW-1185">Reference proteome</keyword>
<dbReference type="AlphaFoldDB" id="A0A4Y7IHU0"/>
<evidence type="ECO:0000259" key="3">
    <source>
        <dbReference type="PROSITE" id="PS50802"/>
    </source>
</evidence>
<feature type="region of interest" description="Disordered" evidence="2">
    <location>
        <begin position="244"/>
        <end position="287"/>
    </location>
</feature>
<dbReference type="OMA" id="SEWDESW"/>
<dbReference type="GO" id="GO:0004843">
    <property type="term" value="F:cysteine-type deubiquitinase activity"/>
    <property type="evidence" value="ECO:0007669"/>
    <property type="project" value="TreeGrafter"/>
</dbReference>
<dbReference type="Pfam" id="PF02338">
    <property type="entry name" value="OTU"/>
    <property type="match status" value="1"/>
</dbReference>
<dbReference type="SUPFAM" id="SSF54001">
    <property type="entry name" value="Cysteine proteinases"/>
    <property type="match status" value="1"/>
</dbReference>
<dbReference type="EMBL" id="CM010716">
    <property type="protein sequence ID" value="RZC48463.1"/>
    <property type="molecule type" value="Genomic_DNA"/>
</dbReference>
<dbReference type="PROSITE" id="PS50802">
    <property type="entry name" value="OTU"/>
    <property type="match status" value="1"/>
</dbReference>
<dbReference type="Gene3D" id="3.90.70.80">
    <property type="match status" value="1"/>
</dbReference>
<dbReference type="Proteomes" id="UP000316621">
    <property type="component" value="Chromosome 2"/>
</dbReference>
<gene>
    <name evidence="4" type="ORF">C5167_016890</name>
</gene>
<accession>A0A4Y7IHU0</accession>
<feature type="compositionally biased region" description="Basic residues" evidence="2">
    <location>
        <begin position="319"/>
        <end position="334"/>
    </location>
</feature>
<sequence length="360" mass="39834">MAKSNKHNFQKPKAGKQPQAKKHGKIYNIAEFSPYLDPLGLKIVQVTADGNCFFRVIADQLEGNEEEHNKYRLMVVKYMKDHRPEFEPFMEDNIPFDKHCDSMEKEGTWAGNVELQLMSPRWYIRNFEDHGTRVIHLSYHSEEHYNSVRSKEDPCSGPARPVVIKADADLSATSNKGKAAAATPIEFSGKNVDKRSIQMVMSEGGCESFERAQEVLQQVCGDVDAAIDFFIAEQISGSDLVEGVDLPSKSDAPDGDCGASVVPRKNTSESGQTENKNDEKLTHGSNSSQQSVKLVMLSLRLSVLSFFILVCWIPNTRNHKSGARMSKKERKQAKKGGPVKAARSSGSDGGLRPDVGALCI</sequence>
<dbReference type="InterPro" id="IPR003323">
    <property type="entry name" value="OTU_dom"/>
</dbReference>
<name>A0A4Y7IHU0_PAPSO</name>
<dbReference type="CDD" id="cd22771">
    <property type="entry name" value="OTU_plant_OTU7-like"/>
    <property type="match status" value="1"/>
</dbReference>
<evidence type="ECO:0000313" key="4">
    <source>
        <dbReference type="EMBL" id="RZC48463.1"/>
    </source>
</evidence>
<comment type="similarity">
    <text evidence="1">Belongs to the peptidase C85 family.</text>
</comment>
<dbReference type="PANTHER" id="PTHR12419:SF7">
    <property type="entry name" value="OTU DOMAIN-CONTAINING PROTEIN 3"/>
    <property type="match status" value="1"/>
</dbReference>
<feature type="region of interest" description="Disordered" evidence="2">
    <location>
        <begin position="319"/>
        <end position="360"/>
    </location>
</feature>
<evidence type="ECO:0000313" key="5">
    <source>
        <dbReference type="Proteomes" id="UP000316621"/>
    </source>
</evidence>
<dbReference type="InterPro" id="IPR050704">
    <property type="entry name" value="Peptidase_C85-like"/>
</dbReference>
<dbReference type="InterPro" id="IPR038765">
    <property type="entry name" value="Papain-like_cys_pep_sf"/>
</dbReference>
<organism evidence="4 5">
    <name type="scientific">Papaver somniferum</name>
    <name type="common">Opium poppy</name>
    <dbReference type="NCBI Taxonomy" id="3469"/>
    <lineage>
        <taxon>Eukaryota</taxon>
        <taxon>Viridiplantae</taxon>
        <taxon>Streptophyta</taxon>
        <taxon>Embryophyta</taxon>
        <taxon>Tracheophyta</taxon>
        <taxon>Spermatophyta</taxon>
        <taxon>Magnoliopsida</taxon>
        <taxon>Ranunculales</taxon>
        <taxon>Papaveraceae</taxon>
        <taxon>Papaveroideae</taxon>
        <taxon>Papaver</taxon>
    </lineage>
</organism>
<dbReference type="PANTHER" id="PTHR12419">
    <property type="entry name" value="OTU DOMAIN CONTAINING PROTEIN"/>
    <property type="match status" value="1"/>
</dbReference>
<evidence type="ECO:0000256" key="2">
    <source>
        <dbReference type="SAM" id="MobiDB-lite"/>
    </source>
</evidence>
<dbReference type="STRING" id="3469.A0A4Y7IHU0"/>
<evidence type="ECO:0000256" key="1">
    <source>
        <dbReference type="ARBA" id="ARBA00010407"/>
    </source>
</evidence>
<dbReference type="Gramene" id="RZC48463">
    <property type="protein sequence ID" value="RZC48463"/>
    <property type="gene ID" value="C5167_016890"/>
</dbReference>
<feature type="domain" description="OTU" evidence="3">
    <location>
        <begin position="41"/>
        <end position="151"/>
    </location>
</feature>
<dbReference type="GO" id="GO:0016579">
    <property type="term" value="P:protein deubiquitination"/>
    <property type="evidence" value="ECO:0007669"/>
    <property type="project" value="TreeGrafter"/>
</dbReference>
<proteinExistence type="inferred from homology"/>